<evidence type="ECO:0000256" key="3">
    <source>
        <dbReference type="ARBA" id="ARBA00023163"/>
    </source>
</evidence>
<keyword evidence="2" id="KW-0238">DNA-binding</keyword>
<evidence type="ECO:0000256" key="2">
    <source>
        <dbReference type="ARBA" id="ARBA00023125"/>
    </source>
</evidence>
<dbReference type="RefSeq" id="WP_130158383.1">
    <property type="nucleotide sequence ID" value="NZ_SGIS01000020.1"/>
</dbReference>
<accession>A0A4Q6Y3F3</accession>
<dbReference type="OrthoDB" id="9804543at2"/>
<dbReference type="GO" id="GO:0003700">
    <property type="term" value="F:DNA-binding transcription factor activity"/>
    <property type="evidence" value="ECO:0007669"/>
    <property type="project" value="InterPro"/>
</dbReference>
<dbReference type="PANTHER" id="PTHR11019">
    <property type="entry name" value="HTH-TYPE TRANSCRIPTIONAL REGULATOR NIMR"/>
    <property type="match status" value="1"/>
</dbReference>
<dbReference type="GO" id="GO:0043565">
    <property type="term" value="F:sequence-specific DNA binding"/>
    <property type="evidence" value="ECO:0007669"/>
    <property type="project" value="InterPro"/>
</dbReference>
<dbReference type="PANTHER" id="PTHR11019:SF199">
    <property type="entry name" value="HTH-TYPE TRANSCRIPTIONAL REGULATOR NIMR"/>
    <property type="match status" value="1"/>
</dbReference>
<dbReference type="InterPro" id="IPR018062">
    <property type="entry name" value="HTH_AraC-typ_CS"/>
</dbReference>
<dbReference type="PRINTS" id="PR00032">
    <property type="entry name" value="HTHARAC"/>
</dbReference>
<organism evidence="5 6">
    <name type="scientific">Sphingomonas populi</name>
    <dbReference type="NCBI Taxonomy" id="2484750"/>
    <lineage>
        <taxon>Bacteria</taxon>
        <taxon>Pseudomonadati</taxon>
        <taxon>Pseudomonadota</taxon>
        <taxon>Alphaproteobacteria</taxon>
        <taxon>Sphingomonadales</taxon>
        <taxon>Sphingomonadaceae</taxon>
        <taxon>Sphingomonas</taxon>
    </lineage>
</organism>
<dbReference type="InterPro" id="IPR020449">
    <property type="entry name" value="Tscrpt_reg_AraC-type_HTH"/>
</dbReference>
<evidence type="ECO:0000313" key="6">
    <source>
        <dbReference type="Proteomes" id="UP000292085"/>
    </source>
</evidence>
<reference evidence="5 6" key="1">
    <citation type="submission" date="2019-02" db="EMBL/GenBank/DDBJ databases">
        <authorList>
            <person name="Li Y."/>
        </authorList>
    </citation>
    <scope>NUCLEOTIDE SEQUENCE [LARGE SCALE GENOMIC DNA]</scope>
    <source>
        <strain evidence="5 6">3-7</strain>
    </source>
</reference>
<dbReference type="AlphaFoldDB" id="A0A4Q6Y3F3"/>
<keyword evidence="1" id="KW-0805">Transcription regulation</keyword>
<dbReference type="PROSITE" id="PS01124">
    <property type="entry name" value="HTH_ARAC_FAMILY_2"/>
    <property type="match status" value="1"/>
</dbReference>
<sequence length="80" mass="9078">MLEHKNGGFARPRKGEYESLTFRQFRQHVRIYQSLAMLADGGSIQDVAFAIGYESAPAFIAAFRKIMGQSPGRYRRKQAP</sequence>
<keyword evidence="3" id="KW-0804">Transcription</keyword>
<name>A0A4Q6Y3F3_9SPHN</name>
<evidence type="ECO:0000256" key="1">
    <source>
        <dbReference type="ARBA" id="ARBA00023015"/>
    </source>
</evidence>
<dbReference type="Gene3D" id="1.10.10.60">
    <property type="entry name" value="Homeodomain-like"/>
    <property type="match status" value="1"/>
</dbReference>
<dbReference type="EMBL" id="SGIS01000020">
    <property type="protein sequence ID" value="RZF63837.1"/>
    <property type="molecule type" value="Genomic_DNA"/>
</dbReference>
<evidence type="ECO:0000313" key="5">
    <source>
        <dbReference type="EMBL" id="RZF63837.1"/>
    </source>
</evidence>
<dbReference type="SMART" id="SM00342">
    <property type="entry name" value="HTH_ARAC"/>
    <property type="match status" value="1"/>
</dbReference>
<feature type="domain" description="HTH araC/xylS-type" evidence="4">
    <location>
        <begin position="19"/>
        <end position="77"/>
    </location>
</feature>
<protein>
    <submittedName>
        <fullName evidence="5">AraC family transcriptional regulator</fullName>
    </submittedName>
</protein>
<dbReference type="Pfam" id="PF12833">
    <property type="entry name" value="HTH_18"/>
    <property type="match status" value="1"/>
</dbReference>
<dbReference type="PROSITE" id="PS00041">
    <property type="entry name" value="HTH_ARAC_FAMILY_1"/>
    <property type="match status" value="1"/>
</dbReference>
<dbReference type="SUPFAM" id="SSF46689">
    <property type="entry name" value="Homeodomain-like"/>
    <property type="match status" value="1"/>
</dbReference>
<keyword evidence="6" id="KW-1185">Reference proteome</keyword>
<comment type="caution">
    <text evidence="5">The sequence shown here is derived from an EMBL/GenBank/DDBJ whole genome shotgun (WGS) entry which is preliminary data.</text>
</comment>
<dbReference type="InterPro" id="IPR018060">
    <property type="entry name" value="HTH_AraC"/>
</dbReference>
<dbReference type="Proteomes" id="UP000292085">
    <property type="component" value="Unassembled WGS sequence"/>
</dbReference>
<proteinExistence type="predicted"/>
<evidence type="ECO:0000259" key="4">
    <source>
        <dbReference type="PROSITE" id="PS01124"/>
    </source>
</evidence>
<dbReference type="InterPro" id="IPR009057">
    <property type="entry name" value="Homeodomain-like_sf"/>
</dbReference>
<gene>
    <name evidence="5" type="ORF">EWE75_13620</name>
</gene>